<evidence type="ECO:0000256" key="1">
    <source>
        <dbReference type="SAM" id="SignalP"/>
    </source>
</evidence>
<organism evidence="2 3">
    <name type="scientific">Geodia barretti</name>
    <name type="common">Barrett's horny sponge</name>
    <dbReference type="NCBI Taxonomy" id="519541"/>
    <lineage>
        <taxon>Eukaryota</taxon>
        <taxon>Metazoa</taxon>
        <taxon>Porifera</taxon>
        <taxon>Demospongiae</taxon>
        <taxon>Heteroscleromorpha</taxon>
        <taxon>Tetractinellida</taxon>
        <taxon>Astrophorina</taxon>
        <taxon>Geodiidae</taxon>
        <taxon>Geodia</taxon>
    </lineage>
</organism>
<evidence type="ECO:0000313" key="2">
    <source>
        <dbReference type="EMBL" id="CAI8037612.1"/>
    </source>
</evidence>
<dbReference type="Gene3D" id="3.40.720.10">
    <property type="entry name" value="Alkaline Phosphatase, subunit A"/>
    <property type="match status" value="1"/>
</dbReference>
<reference evidence="2" key="1">
    <citation type="submission" date="2023-03" db="EMBL/GenBank/DDBJ databases">
        <authorList>
            <person name="Steffen K."/>
            <person name="Cardenas P."/>
        </authorList>
    </citation>
    <scope>NUCLEOTIDE SEQUENCE</scope>
</reference>
<evidence type="ECO:0000313" key="3">
    <source>
        <dbReference type="Proteomes" id="UP001174909"/>
    </source>
</evidence>
<dbReference type="InterPro" id="IPR002591">
    <property type="entry name" value="Phosphodiest/P_Trfase"/>
</dbReference>
<dbReference type="EMBL" id="CASHTH010002951">
    <property type="protein sequence ID" value="CAI8037612.1"/>
    <property type="molecule type" value="Genomic_DNA"/>
</dbReference>
<dbReference type="PANTHER" id="PTHR10151:SF120">
    <property type="entry name" value="BIS(5'-ADENOSYL)-TRIPHOSPHATASE"/>
    <property type="match status" value="1"/>
</dbReference>
<proteinExistence type="predicted"/>
<sequence>MLGLRGALVVFAVYQCVFSGVCAFPRVQSSGFGSAKHVIIFGCDGFGGMYLENATSFLPNVNKFYTDGAHTTRARDQMPSVSAPNWATIITGMGPEESGVPDNDWVPPDDNPPNVTVHALPPISGKGKIPETMWRAAKSQDSSVVVAVTESWDWIYYLVEDGIVDYNFRCMEHKPDLMFIHFLSIDEAGHAYSWGSPQYYDAVKSVDGYIGEIMTAFHTAGIYNDTLFILTADHGGYGFGHGQFDEVCMYIPALFMGPQVKKGYQISGYTTDKDFAPTALNALGLHPGEYMVGKVVEEIYET</sequence>
<dbReference type="Proteomes" id="UP001174909">
    <property type="component" value="Unassembled WGS sequence"/>
</dbReference>
<keyword evidence="1" id="KW-0732">Signal</keyword>
<dbReference type="PANTHER" id="PTHR10151">
    <property type="entry name" value="ECTONUCLEOTIDE PYROPHOSPHATASE/PHOSPHODIESTERASE"/>
    <property type="match status" value="1"/>
</dbReference>
<dbReference type="InterPro" id="IPR017850">
    <property type="entry name" value="Alkaline_phosphatase_core_sf"/>
</dbReference>
<dbReference type="SUPFAM" id="SSF53649">
    <property type="entry name" value="Alkaline phosphatase-like"/>
    <property type="match status" value="1"/>
</dbReference>
<comment type="caution">
    <text evidence="2">The sequence shown here is derived from an EMBL/GenBank/DDBJ whole genome shotgun (WGS) entry which is preliminary data.</text>
</comment>
<dbReference type="GO" id="GO:0016787">
    <property type="term" value="F:hydrolase activity"/>
    <property type="evidence" value="ECO:0007669"/>
    <property type="project" value="UniProtKB-ARBA"/>
</dbReference>
<dbReference type="Pfam" id="PF01663">
    <property type="entry name" value="Phosphodiest"/>
    <property type="match status" value="1"/>
</dbReference>
<feature type="signal peptide" evidence="1">
    <location>
        <begin position="1"/>
        <end position="23"/>
    </location>
</feature>
<dbReference type="AlphaFoldDB" id="A0AA35SYG0"/>
<keyword evidence="3" id="KW-1185">Reference proteome</keyword>
<protein>
    <submittedName>
        <fullName evidence="2">Ectonucleotide pyrophosphatase/phosphodiesterase family member 3</fullName>
    </submittedName>
</protein>
<name>A0AA35SYG0_GEOBA</name>
<gene>
    <name evidence="2" type="ORF">GBAR_LOCUS21033</name>
</gene>
<feature type="chain" id="PRO_5041212229" evidence="1">
    <location>
        <begin position="24"/>
        <end position="302"/>
    </location>
</feature>
<accession>A0AA35SYG0</accession>